<sequence>MINGIIGKKLGMTQVYSASGKVEPVTVLEVGPCTVTQVKTLENDGYVAAQLGFGTAKRLAKAEKGHTKDTGEFRHLREFRLEDVSGVEVGSKVDASLFSDGELIDVTGISKGHGFAGGVKRHGFHGGPKTHGQSDRHRAPGSIGSTTTPGRVYKGTRMAGHMGHDQVTVRCLKVVKADTEKNLLLVRGAVPGGKNGLIIVKKSKKSS</sequence>
<comment type="caution">
    <text evidence="11">The sequence shown here is derived from an EMBL/GenBank/DDBJ whole genome shotgun (WGS) entry which is preliminary data.</text>
</comment>
<organism evidence="11 12">
    <name type="scientific">Dehalogenimonas alkenigignens</name>
    <dbReference type="NCBI Taxonomy" id="1217799"/>
    <lineage>
        <taxon>Bacteria</taxon>
        <taxon>Bacillati</taxon>
        <taxon>Chloroflexota</taxon>
        <taxon>Dehalococcoidia</taxon>
        <taxon>Dehalococcoidales</taxon>
        <taxon>Dehalococcoidaceae</taxon>
        <taxon>Dehalogenimonas</taxon>
    </lineage>
</organism>
<evidence type="ECO:0000256" key="7">
    <source>
        <dbReference type="HAMAP-Rule" id="MF_01325"/>
    </source>
</evidence>
<dbReference type="GO" id="GO:0003735">
    <property type="term" value="F:structural constituent of ribosome"/>
    <property type="evidence" value="ECO:0007669"/>
    <property type="project" value="UniProtKB-UniRule"/>
</dbReference>
<dbReference type="InterPro" id="IPR009000">
    <property type="entry name" value="Transl_B-barrel_sf"/>
</dbReference>
<keyword evidence="3 7" id="KW-0694">RNA-binding</keyword>
<dbReference type="HAMAP" id="MF_01325_B">
    <property type="entry name" value="Ribosomal_uL3_B"/>
    <property type="match status" value="1"/>
</dbReference>
<dbReference type="Pfam" id="PF00297">
    <property type="entry name" value="Ribosomal_L3"/>
    <property type="match status" value="1"/>
</dbReference>
<dbReference type="InterPro" id="IPR019926">
    <property type="entry name" value="Ribosomal_uL3_CS"/>
</dbReference>
<dbReference type="PATRIC" id="fig|1217799.6.peg.342"/>
<reference evidence="11 12" key="1">
    <citation type="submission" date="2015-06" db="EMBL/GenBank/DDBJ databases">
        <title>Genome sequence of the organohalide-respiring Dehalogenimonas alkenigignens type strain (IP3-3T).</title>
        <authorList>
            <person name="Key T.A."/>
            <person name="Richmond D.P."/>
            <person name="Bowman K.S."/>
            <person name="Cho Y.-J."/>
            <person name="Chun J."/>
            <person name="da Costa M.S."/>
            <person name="Rainey F.A."/>
            <person name="Moe W.M."/>
        </authorList>
    </citation>
    <scope>NUCLEOTIDE SEQUENCE [LARGE SCALE GENOMIC DNA]</scope>
    <source>
        <strain evidence="11 12">IP3-3</strain>
    </source>
</reference>
<accession>A0A0W0GG24</accession>
<dbReference type="Gene3D" id="3.30.160.810">
    <property type="match status" value="1"/>
</dbReference>
<evidence type="ECO:0000256" key="1">
    <source>
        <dbReference type="ARBA" id="ARBA00006540"/>
    </source>
</evidence>
<evidence type="ECO:0000313" key="11">
    <source>
        <dbReference type="EMBL" id="KTB47485.1"/>
    </source>
</evidence>
<dbReference type="EMBL" id="LFDV01000002">
    <property type="protein sequence ID" value="KTB47485.1"/>
    <property type="molecule type" value="Genomic_DNA"/>
</dbReference>
<feature type="region of interest" description="Disordered" evidence="10">
    <location>
        <begin position="125"/>
        <end position="151"/>
    </location>
</feature>
<comment type="similarity">
    <text evidence="1 7 8">Belongs to the universal ribosomal protein uL3 family.</text>
</comment>
<evidence type="ECO:0000256" key="6">
    <source>
        <dbReference type="ARBA" id="ARBA00035243"/>
    </source>
</evidence>
<proteinExistence type="inferred from homology"/>
<dbReference type="PANTHER" id="PTHR11229:SF16">
    <property type="entry name" value="LARGE RIBOSOMAL SUBUNIT PROTEIN UL3C"/>
    <property type="match status" value="1"/>
</dbReference>
<keyword evidence="2 7" id="KW-0699">rRNA-binding</keyword>
<dbReference type="InterPro" id="IPR000597">
    <property type="entry name" value="Ribosomal_uL3"/>
</dbReference>
<keyword evidence="5 7" id="KW-0687">Ribonucleoprotein</keyword>
<name>A0A0W0GG24_9CHLR</name>
<dbReference type="Gene3D" id="2.40.30.10">
    <property type="entry name" value="Translation factors"/>
    <property type="match status" value="1"/>
</dbReference>
<evidence type="ECO:0000256" key="2">
    <source>
        <dbReference type="ARBA" id="ARBA00022730"/>
    </source>
</evidence>
<dbReference type="FunFam" id="2.40.30.10:FF:000004">
    <property type="entry name" value="50S ribosomal protein L3"/>
    <property type="match status" value="1"/>
</dbReference>
<keyword evidence="4 7" id="KW-0689">Ribosomal protein</keyword>
<protein>
    <recommendedName>
        <fullName evidence="6 7">Large ribosomal subunit protein uL3</fullName>
    </recommendedName>
</protein>
<dbReference type="RefSeq" id="WP_058438097.1">
    <property type="nucleotide sequence ID" value="NZ_KQ758903.1"/>
</dbReference>
<dbReference type="Proteomes" id="UP000053947">
    <property type="component" value="Unassembled WGS sequence"/>
</dbReference>
<dbReference type="SUPFAM" id="SSF50447">
    <property type="entry name" value="Translation proteins"/>
    <property type="match status" value="1"/>
</dbReference>
<evidence type="ECO:0000313" key="12">
    <source>
        <dbReference type="Proteomes" id="UP000053947"/>
    </source>
</evidence>
<evidence type="ECO:0000256" key="8">
    <source>
        <dbReference type="RuleBase" id="RU003905"/>
    </source>
</evidence>
<comment type="subunit">
    <text evidence="7 9">Part of the 50S ribosomal subunit. Forms a cluster with proteins L14 and L19.</text>
</comment>
<evidence type="ECO:0000256" key="5">
    <source>
        <dbReference type="ARBA" id="ARBA00023274"/>
    </source>
</evidence>
<comment type="function">
    <text evidence="7 9">One of the primary rRNA binding proteins, it binds directly near the 3'-end of the 23S rRNA, where it nucleates assembly of the 50S subunit.</text>
</comment>
<dbReference type="STRING" id="1217799.DEALK_03300"/>
<dbReference type="AlphaFoldDB" id="A0A0W0GG24"/>
<dbReference type="InterPro" id="IPR019927">
    <property type="entry name" value="Ribosomal_uL3_bac/org-type"/>
</dbReference>
<gene>
    <name evidence="7" type="primary">rplC</name>
    <name evidence="11" type="ORF">DEALK_03300</name>
</gene>
<dbReference type="PROSITE" id="PS00474">
    <property type="entry name" value="RIBOSOMAL_L3"/>
    <property type="match status" value="1"/>
</dbReference>
<evidence type="ECO:0000256" key="4">
    <source>
        <dbReference type="ARBA" id="ARBA00022980"/>
    </source>
</evidence>
<dbReference type="GO" id="GO:0019843">
    <property type="term" value="F:rRNA binding"/>
    <property type="evidence" value="ECO:0007669"/>
    <property type="project" value="UniProtKB-UniRule"/>
</dbReference>
<evidence type="ECO:0000256" key="10">
    <source>
        <dbReference type="SAM" id="MobiDB-lite"/>
    </source>
</evidence>
<evidence type="ECO:0000256" key="3">
    <source>
        <dbReference type="ARBA" id="ARBA00022884"/>
    </source>
</evidence>
<dbReference type="NCBIfam" id="TIGR03625">
    <property type="entry name" value="L3_bact"/>
    <property type="match status" value="1"/>
</dbReference>
<dbReference type="GO" id="GO:0006412">
    <property type="term" value="P:translation"/>
    <property type="evidence" value="ECO:0007669"/>
    <property type="project" value="UniProtKB-UniRule"/>
</dbReference>
<keyword evidence="12" id="KW-1185">Reference proteome</keyword>
<dbReference type="OrthoDB" id="9806135at2"/>
<evidence type="ECO:0000256" key="9">
    <source>
        <dbReference type="RuleBase" id="RU003906"/>
    </source>
</evidence>
<dbReference type="GO" id="GO:0022625">
    <property type="term" value="C:cytosolic large ribosomal subunit"/>
    <property type="evidence" value="ECO:0007669"/>
    <property type="project" value="TreeGrafter"/>
</dbReference>
<dbReference type="PANTHER" id="PTHR11229">
    <property type="entry name" value="50S RIBOSOMAL PROTEIN L3"/>
    <property type="match status" value="1"/>
</dbReference>